<sequence length="63" mass="7187">MDFFPTNMVDQCNMQCIRYLQLKGLPLLQIPVNLKIIKILTGPKQAVKFSTNQNIGSRSMSQM</sequence>
<evidence type="ECO:0000313" key="1">
    <source>
        <dbReference type="EMBL" id="KOX72342.1"/>
    </source>
</evidence>
<dbReference type="EMBL" id="KQ435821">
    <property type="protein sequence ID" value="KOX72342.1"/>
    <property type="molecule type" value="Genomic_DNA"/>
</dbReference>
<dbReference type="Proteomes" id="UP000053105">
    <property type="component" value="Unassembled WGS sequence"/>
</dbReference>
<keyword evidence="2" id="KW-1185">Reference proteome</keyword>
<name>A0A0N0BET2_9HYME</name>
<reference evidence="1 2" key="1">
    <citation type="submission" date="2015-07" db="EMBL/GenBank/DDBJ databases">
        <title>The genome of Melipona quadrifasciata.</title>
        <authorList>
            <person name="Pan H."/>
            <person name="Kapheim K."/>
        </authorList>
    </citation>
    <scope>NUCLEOTIDE SEQUENCE [LARGE SCALE GENOMIC DNA]</scope>
    <source>
        <strain evidence="1">0111107301</strain>
        <tissue evidence="1">Whole body</tissue>
    </source>
</reference>
<proteinExistence type="predicted"/>
<accession>A0A0N0BET2</accession>
<gene>
    <name evidence="1" type="ORF">WN51_01441</name>
</gene>
<protein>
    <submittedName>
        <fullName evidence="1">Uncharacterized protein</fullName>
    </submittedName>
</protein>
<organism evidence="1 2">
    <name type="scientific">Melipona quadrifasciata</name>
    <dbReference type="NCBI Taxonomy" id="166423"/>
    <lineage>
        <taxon>Eukaryota</taxon>
        <taxon>Metazoa</taxon>
        <taxon>Ecdysozoa</taxon>
        <taxon>Arthropoda</taxon>
        <taxon>Hexapoda</taxon>
        <taxon>Insecta</taxon>
        <taxon>Pterygota</taxon>
        <taxon>Neoptera</taxon>
        <taxon>Endopterygota</taxon>
        <taxon>Hymenoptera</taxon>
        <taxon>Apocrita</taxon>
        <taxon>Aculeata</taxon>
        <taxon>Apoidea</taxon>
        <taxon>Anthophila</taxon>
        <taxon>Apidae</taxon>
        <taxon>Melipona</taxon>
    </lineage>
</organism>
<dbReference type="AlphaFoldDB" id="A0A0N0BET2"/>
<evidence type="ECO:0000313" key="2">
    <source>
        <dbReference type="Proteomes" id="UP000053105"/>
    </source>
</evidence>